<evidence type="ECO:0000259" key="7">
    <source>
        <dbReference type="Pfam" id="PF23300"/>
    </source>
</evidence>
<dbReference type="InterPro" id="IPR021717">
    <property type="entry name" value="Nucleoporin_Nup160"/>
</dbReference>
<dbReference type="AlphaFoldDB" id="A0AA38S0J4"/>
<keyword evidence="3" id="KW-0539">Nucleus</keyword>
<dbReference type="InterPro" id="IPR048884">
    <property type="entry name" value="Nup120_helical"/>
</dbReference>
<feature type="compositionally biased region" description="Low complexity" evidence="4">
    <location>
        <begin position="773"/>
        <end position="788"/>
    </location>
</feature>
<name>A0AA38S0J4_9PEZI</name>
<feature type="domain" description="Nucleoporin nup120-like HEAT repeat" evidence="7">
    <location>
        <begin position="845"/>
        <end position="1013"/>
    </location>
</feature>
<dbReference type="InterPro" id="IPR056548">
    <property type="entry name" value="HEAT_Nup120"/>
</dbReference>
<dbReference type="Pfam" id="PF11715">
    <property type="entry name" value="Beta-prop_Nup120_160"/>
    <property type="match status" value="1"/>
</dbReference>
<accession>A0AA38S0J4</accession>
<comment type="caution">
    <text evidence="8">The sequence shown here is derived from an EMBL/GenBank/DDBJ whole genome shotgun (WGS) entry which is preliminary data.</text>
</comment>
<dbReference type="PANTHER" id="PTHR21286:SF0">
    <property type="entry name" value="NUCLEAR PORE COMPLEX PROTEIN NUP160"/>
    <property type="match status" value="1"/>
</dbReference>
<dbReference type="Proteomes" id="UP001174691">
    <property type="component" value="Unassembled WGS sequence"/>
</dbReference>
<reference evidence="8" key="1">
    <citation type="submission" date="2022-07" db="EMBL/GenBank/DDBJ databases">
        <title>Fungi with potential for degradation of polypropylene.</title>
        <authorList>
            <person name="Gostincar C."/>
        </authorList>
    </citation>
    <scope>NUCLEOTIDE SEQUENCE</scope>
    <source>
        <strain evidence="8">EXF-13287</strain>
    </source>
</reference>
<keyword evidence="9" id="KW-1185">Reference proteome</keyword>
<dbReference type="GO" id="GO:0005643">
    <property type="term" value="C:nuclear pore"/>
    <property type="evidence" value="ECO:0007669"/>
    <property type="project" value="TreeGrafter"/>
</dbReference>
<comment type="subcellular location">
    <subcellularLocation>
        <location evidence="1">Nucleus</location>
    </subcellularLocation>
</comment>
<dbReference type="InterPro" id="IPR011047">
    <property type="entry name" value="Quinoprotein_ADH-like_sf"/>
</dbReference>
<feature type="domain" description="Nucleoporin Nup120 helical" evidence="6">
    <location>
        <begin position="617"/>
        <end position="748"/>
    </location>
</feature>
<evidence type="ECO:0000256" key="3">
    <source>
        <dbReference type="ARBA" id="ARBA00023242"/>
    </source>
</evidence>
<dbReference type="EMBL" id="JANBVN010000098">
    <property type="protein sequence ID" value="KAJ9144451.1"/>
    <property type="molecule type" value="Genomic_DNA"/>
</dbReference>
<gene>
    <name evidence="8" type="ORF">NKR19_g6398</name>
</gene>
<evidence type="ECO:0008006" key="10">
    <source>
        <dbReference type="Google" id="ProtNLM"/>
    </source>
</evidence>
<feature type="domain" description="Nucleoporin Nup120/160 beta-propeller" evidence="5">
    <location>
        <begin position="79"/>
        <end position="575"/>
    </location>
</feature>
<evidence type="ECO:0000256" key="2">
    <source>
        <dbReference type="ARBA" id="ARBA00022448"/>
    </source>
</evidence>
<protein>
    <recommendedName>
        <fullName evidence="10">Nucleoporin Nup120/160-domain-containing protein</fullName>
    </recommendedName>
</protein>
<evidence type="ECO:0000313" key="8">
    <source>
        <dbReference type="EMBL" id="KAJ9144451.1"/>
    </source>
</evidence>
<dbReference type="InterPro" id="IPR059141">
    <property type="entry name" value="Beta-prop_Nup120_160"/>
</dbReference>
<sequence>MAPREVHYVYKETRLNLEPQSASSIVQLRVPSTKACSHSRSSSRITNGASISDDEKAYRVKSLATASSVYRRKHHDSPRSFLWRVLENDTVLSIRAADVCKRQKEPDATLILNLKFNSPLRTSCIGFADSAEHDAVTVFVVDHANVLHSITLRPDAFRKRSVTENFSEACKSYSPPGFGFKHPHRLVAVSPEQLIVTMHDGGILRFDKNKSHEGTNGSLWKETIYNVAGWGQSLRGLVPFQRNQTIRHDKVNMELTAATSVAATSMGYDDTNFLFTICLDHRMRVWDVRTGQILYTGDILNTNRDPQEVGKWIVDPSQSNLIRIVNTAQGQCLVVTYSPIGAGEFKFWRAKANNQGSVLVADLFPNHTLTPQPPSSLDVWTMADFGIAQQDEGPEIWTLWKNNFTYRVQALQLRPKSSAGPFSTGWKAVFLDSVPPAAQSSNSCDPTDATERWLDLIFFPGRFTRSTLETALAMYEKGSGSAKDTSSRGSKTLAESICAVIGSTTTLDQGSAGRMDYDQFRASSEVQWRRFYRLLIELDKQRGEALSLVVDTDLGMPWVLCADVAAAIRQCSSLDLVCHNMNAPEKSSEDVAALVKTGLDFVDNFSDGMWQLCRAALQSEMFENQAKSDEERLQYFSDKAGFWRQVTEEECNQVVDALGQNFRTVTPSLYEDLFDLLRADSDEGNRELQFAFTNLGRNVVVRATQDTADLHWQILFSQLILLVHMEFEFDNEEDALHSRFDVGAIYRKIIAALRRLEHVKWMAKTEMNAPAMSASRRSSVSGTSSPTSKRSRDEPQVITALEGILGHLLGLSEAESQPLMASITNVVTNLCAYDSDIDLLPYLHQCFLLKADRPDLALQLSPFAEQDAFSTYIQGRVFLALQDYDTAALYFKKAAIGLSTSIRNIGRHSVGLLDDTEWSLLNNGLPKYYSHIINLYDRQKAFSFVIDFARLALQFTNLGDRESASLNSEILSRLFSAATTISYFDVAHSALLAMKDEAMQKSYLRKLVEKMCETGQNRELVSLPFAGLQDKVDEILLDKCRQAQDVVNGAPYHQILYAWRVSRNDHRGGAAVLLDRLRKLKEMGEGDKFADREDVMDTAVTRQYLLLINALSCVEEGQAFILEDVPEQTPSKGGGDAVGGVVEMDKLAAVVGGGSEAGEKDARLEQLSKAMAKAGRKRETPRQTVTLADLRKQYQEELDRVVAIQNDQYEFGDEDAMDIA</sequence>
<feature type="region of interest" description="Disordered" evidence="4">
    <location>
        <begin position="770"/>
        <end position="794"/>
    </location>
</feature>
<evidence type="ECO:0000256" key="4">
    <source>
        <dbReference type="SAM" id="MobiDB-lite"/>
    </source>
</evidence>
<evidence type="ECO:0000256" key="1">
    <source>
        <dbReference type="ARBA" id="ARBA00004123"/>
    </source>
</evidence>
<dbReference type="SUPFAM" id="SSF50998">
    <property type="entry name" value="Quinoprotein alcohol dehydrogenase-like"/>
    <property type="match status" value="1"/>
</dbReference>
<dbReference type="GO" id="GO:0017056">
    <property type="term" value="F:structural constituent of nuclear pore"/>
    <property type="evidence" value="ECO:0007669"/>
    <property type="project" value="TreeGrafter"/>
</dbReference>
<proteinExistence type="predicted"/>
<organism evidence="8 9">
    <name type="scientific">Coniochaeta hoffmannii</name>
    <dbReference type="NCBI Taxonomy" id="91930"/>
    <lineage>
        <taxon>Eukaryota</taxon>
        <taxon>Fungi</taxon>
        <taxon>Dikarya</taxon>
        <taxon>Ascomycota</taxon>
        <taxon>Pezizomycotina</taxon>
        <taxon>Sordariomycetes</taxon>
        <taxon>Sordariomycetidae</taxon>
        <taxon>Coniochaetales</taxon>
        <taxon>Coniochaetaceae</taxon>
        <taxon>Coniochaeta</taxon>
    </lineage>
</organism>
<keyword evidence="2" id="KW-0813">Transport</keyword>
<dbReference type="Pfam" id="PF23300">
    <property type="entry name" value="HEAT_Nup120"/>
    <property type="match status" value="1"/>
</dbReference>
<dbReference type="PANTHER" id="PTHR21286">
    <property type="entry name" value="NUCLEAR PORE COMPLEX PROTEIN NUP160"/>
    <property type="match status" value="1"/>
</dbReference>
<evidence type="ECO:0000259" key="6">
    <source>
        <dbReference type="Pfam" id="PF21486"/>
    </source>
</evidence>
<evidence type="ECO:0000259" key="5">
    <source>
        <dbReference type="Pfam" id="PF11715"/>
    </source>
</evidence>
<evidence type="ECO:0000313" key="9">
    <source>
        <dbReference type="Proteomes" id="UP001174691"/>
    </source>
</evidence>
<dbReference type="Pfam" id="PF21486">
    <property type="entry name" value="NUP120_helical"/>
    <property type="match status" value="1"/>
</dbReference>